<dbReference type="Gene3D" id="2.40.420.20">
    <property type="match status" value="1"/>
</dbReference>
<evidence type="ECO:0000256" key="5">
    <source>
        <dbReference type="SAM" id="SignalP"/>
    </source>
</evidence>
<evidence type="ECO:0000256" key="2">
    <source>
        <dbReference type="ARBA" id="ARBA00009477"/>
    </source>
</evidence>
<feature type="domain" description="Multidrug resistance protein MdtA-like barrel-sandwich hybrid" evidence="6">
    <location>
        <begin position="67"/>
        <end position="228"/>
    </location>
</feature>
<dbReference type="Gene3D" id="2.40.50.100">
    <property type="match status" value="1"/>
</dbReference>
<dbReference type="EMBL" id="JAVQLW010000001">
    <property type="protein sequence ID" value="MDS9467514.1"/>
    <property type="molecule type" value="Genomic_DNA"/>
</dbReference>
<dbReference type="Pfam" id="PF25967">
    <property type="entry name" value="RND-MFP_C"/>
    <property type="match status" value="1"/>
</dbReference>
<feature type="coiled-coil region" evidence="4">
    <location>
        <begin position="100"/>
        <end position="141"/>
    </location>
</feature>
<sequence length="400" mass="41587">MNLAGRHLAAAMIGLGMGFAFPVAQAEEAGAATVTRDLAVVTTVKADLTPVVARVPVTGSLVARDPVQVHANIAGYQIREIQAEIGDSVRAGDVLLKLDEDALSVQLAQAEAEYRRAEAAVKQAESQITSAEAMLTQAASALERTRSLRRSGSAAQAALDDAIATEASARASAASATDGLRVAQAQLAQAEAARRIAELNLGYSRVVAPVDGIIVGRNAEIGAMSSAGGEPLFSMVARGEIELAADIIETALVQIRPGDSAELSAAGLGGISGEVRLVPASVDPETRLGEARISIDADPRLKIGLFASGWIVTDRREALTVPAMAVLSEAEGDRVQVVKDGRVETRPVVAGLVWNGRREILEGLSAGEEVVARAGAFFRTGDEVRAVLQPETRPEQAVSP</sequence>
<organism evidence="9 10">
    <name type="scientific">Paracoccus aurantius</name>
    <dbReference type="NCBI Taxonomy" id="3073814"/>
    <lineage>
        <taxon>Bacteria</taxon>
        <taxon>Pseudomonadati</taxon>
        <taxon>Pseudomonadota</taxon>
        <taxon>Alphaproteobacteria</taxon>
        <taxon>Rhodobacterales</taxon>
        <taxon>Paracoccaceae</taxon>
        <taxon>Paracoccus</taxon>
    </lineage>
</organism>
<dbReference type="PANTHER" id="PTHR30469">
    <property type="entry name" value="MULTIDRUG RESISTANCE PROTEIN MDTA"/>
    <property type="match status" value="1"/>
</dbReference>
<evidence type="ECO:0000259" key="7">
    <source>
        <dbReference type="Pfam" id="PF25954"/>
    </source>
</evidence>
<name>A0ABU2HSB7_9RHOB</name>
<evidence type="ECO:0000259" key="6">
    <source>
        <dbReference type="Pfam" id="PF25917"/>
    </source>
</evidence>
<comment type="subcellular location">
    <subcellularLocation>
        <location evidence="1">Cell envelope</location>
    </subcellularLocation>
</comment>
<dbReference type="InterPro" id="IPR058625">
    <property type="entry name" value="MdtA-like_BSH"/>
</dbReference>
<feature type="domain" description="Multidrug resistance protein MdtA-like C-terminal permuted SH3" evidence="8">
    <location>
        <begin position="318"/>
        <end position="371"/>
    </location>
</feature>
<dbReference type="Gene3D" id="1.10.287.470">
    <property type="entry name" value="Helix hairpin bin"/>
    <property type="match status" value="1"/>
</dbReference>
<feature type="signal peptide" evidence="5">
    <location>
        <begin position="1"/>
        <end position="26"/>
    </location>
</feature>
<dbReference type="Gene3D" id="2.40.30.170">
    <property type="match status" value="1"/>
</dbReference>
<proteinExistence type="inferred from homology"/>
<gene>
    <name evidence="9" type="ORF">RGQ15_07990</name>
</gene>
<dbReference type="RefSeq" id="WP_311159688.1">
    <property type="nucleotide sequence ID" value="NZ_JAVQLW010000001.1"/>
</dbReference>
<keyword evidence="4" id="KW-0175">Coiled coil</keyword>
<protein>
    <submittedName>
        <fullName evidence="9">Efflux RND transporter periplasmic adaptor subunit</fullName>
    </submittedName>
</protein>
<feature type="chain" id="PRO_5047218929" evidence="5">
    <location>
        <begin position="27"/>
        <end position="400"/>
    </location>
</feature>
<dbReference type="InterPro" id="IPR006143">
    <property type="entry name" value="RND_pump_MFP"/>
</dbReference>
<evidence type="ECO:0000256" key="4">
    <source>
        <dbReference type="SAM" id="Coils"/>
    </source>
</evidence>
<evidence type="ECO:0000256" key="1">
    <source>
        <dbReference type="ARBA" id="ARBA00004196"/>
    </source>
</evidence>
<dbReference type="InterPro" id="IPR058627">
    <property type="entry name" value="MdtA-like_C"/>
</dbReference>
<keyword evidence="3" id="KW-0813">Transport</keyword>
<reference evidence="10" key="1">
    <citation type="submission" date="2023-07" db="EMBL/GenBank/DDBJ databases">
        <title>Paracoccus sp. MBLB3053 whole genome sequence.</title>
        <authorList>
            <person name="Hwang C.Y."/>
            <person name="Cho E.-S."/>
            <person name="Seo M.-J."/>
        </authorList>
    </citation>
    <scope>NUCLEOTIDE SEQUENCE [LARGE SCALE GENOMIC DNA]</scope>
    <source>
        <strain evidence="10">MBLB3053</strain>
    </source>
</reference>
<comment type="caution">
    <text evidence="9">The sequence shown here is derived from an EMBL/GenBank/DDBJ whole genome shotgun (WGS) entry which is preliminary data.</text>
</comment>
<evidence type="ECO:0000313" key="10">
    <source>
        <dbReference type="Proteomes" id="UP001269144"/>
    </source>
</evidence>
<accession>A0ABU2HSB7</accession>
<dbReference type="Pfam" id="PF25954">
    <property type="entry name" value="Beta-barrel_RND_2"/>
    <property type="match status" value="1"/>
</dbReference>
<dbReference type="SUPFAM" id="SSF111369">
    <property type="entry name" value="HlyD-like secretion proteins"/>
    <property type="match status" value="2"/>
</dbReference>
<keyword evidence="10" id="KW-1185">Reference proteome</keyword>
<evidence type="ECO:0000259" key="8">
    <source>
        <dbReference type="Pfam" id="PF25967"/>
    </source>
</evidence>
<dbReference type="PANTHER" id="PTHR30469:SF15">
    <property type="entry name" value="HLYD FAMILY OF SECRETION PROTEINS"/>
    <property type="match status" value="1"/>
</dbReference>
<feature type="domain" description="CusB-like beta-barrel" evidence="7">
    <location>
        <begin position="243"/>
        <end position="308"/>
    </location>
</feature>
<dbReference type="NCBIfam" id="TIGR01730">
    <property type="entry name" value="RND_mfp"/>
    <property type="match status" value="1"/>
</dbReference>
<dbReference type="Pfam" id="PF25917">
    <property type="entry name" value="BSH_RND"/>
    <property type="match status" value="1"/>
</dbReference>
<dbReference type="Proteomes" id="UP001269144">
    <property type="component" value="Unassembled WGS sequence"/>
</dbReference>
<evidence type="ECO:0000256" key="3">
    <source>
        <dbReference type="ARBA" id="ARBA00022448"/>
    </source>
</evidence>
<keyword evidence="5" id="KW-0732">Signal</keyword>
<dbReference type="InterPro" id="IPR058792">
    <property type="entry name" value="Beta-barrel_RND_2"/>
</dbReference>
<comment type="similarity">
    <text evidence="2">Belongs to the membrane fusion protein (MFP) (TC 8.A.1) family.</text>
</comment>
<evidence type="ECO:0000313" key="9">
    <source>
        <dbReference type="EMBL" id="MDS9467514.1"/>
    </source>
</evidence>